<organism evidence="2 3">
    <name type="scientific">Trichogramma brassicae</name>
    <dbReference type="NCBI Taxonomy" id="86971"/>
    <lineage>
        <taxon>Eukaryota</taxon>
        <taxon>Metazoa</taxon>
        <taxon>Ecdysozoa</taxon>
        <taxon>Arthropoda</taxon>
        <taxon>Hexapoda</taxon>
        <taxon>Insecta</taxon>
        <taxon>Pterygota</taxon>
        <taxon>Neoptera</taxon>
        <taxon>Endopterygota</taxon>
        <taxon>Hymenoptera</taxon>
        <taxon>Apocrita</taxon>
        <taxon>Proctotrupomorpha</taxon>
        <taxon>Chalcidoidea</taxon>
        <taxon>Trichogrammatidae</taxon>
        <taxon>Trichogramma</taxon>
    </lineage>
</organism>
<reference evidence="2 3" key="1">
    <citation type="submission" date="2020-02" db="EMBL/GenBank/DDBJ databases">
        <authorList>
            <person name="Ferguson B K."/>
        </authorList>
    </citation>
    <scope>NUCLEOTIDE SEQUENCE [LARGE SCALE GENOMIC DNA]</scope>
</reference>
<evidence type="ECO:0000313" key="3">
    <source>
        <dbReference type="Proteomes" id="UP000479190"/>
    </source>
</evidence>
<evidence type="ECO:0000313" key="2">
    <source>
        <dbReference type="EMBL" id="CAB0040621.1"/>
    </source>
</evidence>
<proteinExistence type="predicted"/>
<gene>
    <name evidence="2" type="ORF">TBRA_LOCUS12317</name>
</gene>
<sequence>MAAAAVTDDTITTQQPDKKDDVDDLAPGHKILVQVDSVLPDILVVSYLRNGKTFQGALLDATKRLLMEN</sequence>
<protein>
    <submittedName>
        <fullName evidence="2">Uncharacterized protein</fullName>
    </submittedName>
</protein>
<keyword evidence="3" id="KW-1185">Reference proteome</keyword>
<dbReference type="OrthoDB" id="5964980at2759"/>
<evidence type="ECO:0000256" key="1">
    <source>
        <dbReference type="SAM" id="MobiDB-lite"/>
    </source>
</evidence>
<dbReference type="Proteomes" id="UP000479190">
    <property type="component" value="Unassembled WGS sequence"/>
</dbReference>
<dbReference type="AlphaFoldDB" id="A0A6H5IX96"/>
<name>A0A6H5IX96_9HYME</name>
<dbReference type="EMBL" id="CADCXV010001039">
    <property type="protein sequence ID" value="CAB0040621.1"/>
    <property type="molecule type" value="Genomic_DNA"/>
</dbReference>
<feature type="compositionally biased region" description="Low complexity" evidence="1">
    <location>
        <begin position="1"/>
        <end position="13"/>
    </location>
</feature>
<feature type="region of interest" description="Disordered" evidence="1">
    <location>
        <begin position="1"/>
        <end position="22"/>
    </location>
</feature>
<accession>A0A6H5IX96</accession>